<reference evidence="3" key="1">
    <citation type="submission" date="2020-08" db="EMBL/GenBank/DDBJ databases">
        <title>Lacibacter sp. S13-6-6 genome sequencing.</title>
        <authorList>
            <person name="Jin L."/>
        </authorList>
    </citation>
    <scope>NUCLEOTIDE SEQUENCE [LARGE SCALE GENOMIC DNA]</scope>
    <source>
        <strain evidence="3">S13-6-6</strain>
    </source>
</reference>
<dbReference type="InterPro" id="IPR023198">
    <property type="entry name" value="PGP-like_dom2"/>
</dbReference>
<dbReference type="InterPro" id="IPR006439">
    <property type="entry name" value="HAD-SF_hydro_IA"/>
</dbReference>
<dbReference type="SUPFAM" id="SSF56784">
    <property type="entry name" value="HAD-like"/>
    <property type="match status" value="1"/>
</dbReference>
<dbReference type="PRINTS" id="PR00413">
    <property type="entry name" value="HADHALOGNASE"/>
</dbReference>
<dbReference type="SFLD" id="SFLDS00003">
    <property type="entry name" value="Haloacid_Dehalogenase"/>
    <property type="match status" value="1"/>
</dbReference>
<dbReference type="Gene3D" id="1.10.150.240">
    <property type="entry name" value="Putative phosphatase, domain 2"/>
    <property type="match status" value="1"/>
</dbReference>
<dbReference type="InterPro" id="IPR036412">
    <property type="entry name" value="HAD-like_sf"/>
</dbReference>
<dbReference type="InterPro" id="IPR051806">
    <property type="entry name" value="HAD-like_SPP"/>
</dbReference>
<dbReference type="KEGG" id="lacs:H4075_20820"/>
<dbReference type="Pfam" id="PF13419">
    <property type="entry name" value="HAD_2"/>
    <property type="match status" value="1"/>
</dbReference>
<dbReference type="AlphaFoldDB" id="A0A7G5XG71"/>
<dbReference type="InterPro" id="IPR010976">
    <property type="entry name" value="B-phosphoglucomutase_hydrolase"/>
</dbReference>
<dbReference type="Proteomes" id="UP000515344">
    <property type="component" value="Chromosome"/>
</dbReference>
<comment type="similarity">
    <text evidence="1">Belongs to the HAD-like hydrolase superfamily. CbbY/CbbZ/Gph/YieH family.</text>
</comment>
<dbReference type="RefSeq" id="WP_182802736.1">
    <property type="nucleotide sequence ID" value="NZ_CP060007.1"/>
</dbReference>
<name>A0A7G5XG71_9BACT</name>
<organism evidence="2 3">
    <name type="scientific">Lacibacter sediminis</name>
    <dbReference type="NCBI Taxonomy" id="2760713"/>
    <lineage>
        <taxon>Bacteria</taxon>
        <taxon>Pseudomonadati</taxon>
        <taxon>Bacteroidota</taxon>
        <taxon>Chitinophagia</taxon>
        <taxon>Chitinophagales</taxon>
        <taxon>Chitinophagaceae</taxon>
        <taxon>Lacibacter</taxon>
    </lineage>
</organism>
<dbReference type="Gene3D" id="3.40.50.1000">
    <property type="entry name" value="HAD superfamily/HAD-like"/>
    <property type="match status" value="1"/>
</dbReference>
<dbReference type="SFLD" id="SFLDG01135">
    <property type="entry name" value="C1.5.6:_HAD__Beta-PGM__Phospha"/>
    <property type="match status" value="1"/>
</dbReference>
<dbReference type="InterPro" id="IPR023214">
    <property type="entry name" value="HAD_sf"/>
</dbReference>
<protein>
    <submittedName>
        <fullName evidence="2">Beta-phosphoglucomutase family hydrolase</fullName>
    </submittedName>
</protein>
<dbReference type="CDD" id="cd07505">
    <property type="entry name" value="HAD_BPGM-like"/>
    <property type="match status" value="1"/>
</dbReference>
<evidence type="ECO:0000313" key="2">
    <source>
        <dbReference type="EMBL" id="QNA44474.1"/>
    </source>
</evidence>
<dbReference type="PANTHER" id="PTHR43481:SF4">
    <property type="entry name" value="GLYCEROL-1-PHOSPHATE PHOSPHOHYDROLASE 1-RELATED"/>
    <property type="match status" value="1"/>
</dbReference>
<dbReference type="InterPro" id="IPR041492">
    <property type="entry name" value="HAD_2"/>
</dbReference>
<keyword evidence="3" id="KW-1185">Reference proteome</keyword>
<sequence length="219" mass="24385">MKTKAFLFDLDGTLIDTMPWHFKTWQLVVAEMGSPLHGDALMNELYGNGAELMNRLIPGRIFTEEEAKAIVDAKEERYRQLYGKQITVLEGTREFLDAALLQKIPMGIGTASNQANIDFALDQLQLRSYFTGIVGADDVQLSKPHPETWLKLADALQTPPEHCIVFEDAPKGVEAAQKAGMKAVAITGHYAANDFGEYDNILKIVPSLNALQVRDFLYL</sequence>
<dbReference type="GO" id="GO:0050308">
    <property type="term" value="F:sugar-phosphatase activity"/>
    <property type="evidence" value="ECO:0007669"/>
    <property type="project" value="TreeGrafter"/>
</dbReference>
<evidence type="ECO:0000313" key="3">
    <source>
        <dbReference type="Proteomes" id="UP000515344"/>
    </source>
</evidence>
<accession>A0A7G5XG71</accession>
<dbReference type="NCBIfam" id="TIGR01509">
    <property type="entry name" value="HAD-SF-IA-v3"/>
    <property type="match status" value="1"/>
</dbReference>
<dbReference type="SFLD" id="SFLDG01129">
    <property type="entry name" value="C1.5:_HAD__Beta-PGM__Phosphata"/>
    <property type="match status" value="1"/>
</dbReference>
<keyword evidence="2" id="KW-0378">Hydrolase</keyword>
<dbReference type="NCBIfam" id="TIGR02009">
    <property type="entry name" value="PGMB-YQAB-SF"/>
    <property type="match status" value="1"/>
</dbReference>
<evidence type="ECO:0000256" key="1">
    <source>
        <dbReference type="ARBA" id="ARBA00006171"/>
    </source>
</evidence>
<dbReference type="EMBL" id="CP060007">
    <property type="protein sequence ID" value="QNA44474.1"/>
    <property type="molecule type" value="Genomic_DNA"/>
</dbReference>
<proteinExistence type="inferred from homology"/>
<gene>
    <name evidence="2" type="ORF">H4075_20820</name>
</gene>
<dbReference type="PANTHER" id="PTHR43481">
    <property type="entry name" value="FRUCTOSE-1-PHOSPHATE PHOSPHATASE"/>
    <property type="match status" value="1"/>
</dbReference>